<dbReference type="EMBL" id="JARKNE010000008">
    <property type="protein sequence ID" value="KAK5812225.1"/>
    <property type="molecule type" value="Genomic_DNA"/>
</dbReference>
<proteinExistence type="predicted"/>
<organism evidence="2 3">
    <name type="scientific">Gossypium arboreum</name>
    <name type="common">Tree cotton</name>
    <name type="synonym">Gossypium nanking</name>
    <dbReference type="NCBI Taxonomy" id="29729"/>
    <lineage>
        <taxon>Eukaryota</taxon>
        <taxon>Viridiplantae</taxon>
        <taxon>Streptophyta</taxon>
        <taxon>Embryophyta</taxon>
        <taxon>Tracheophyta</taxon>
        <taxon>Spermatophyta</taxon>
        <taxon>Magnoliopsida</taxon>
        <taxon>eudicotyledons</taxon>
        <taxon>Gunneridae</taxon>
        <taxon>Pentapetalae</taxon>
        <taxon>rosids</taxon>
        <taxon>malvids</taxon>
        <taxon>Malvales</taxon>
        <taxon>Malvaceae</taxon>
        <taxon>Malvoideae</taxon>
        <taxon>Gossypium</taxon>
    </lineage>
</organism>
<gene>
    <name evidence="2" type="ORF">PVK06_027646</name>
</gene>
<evidence type="ECO:0000313" key="2">
    <source>
        <dbReference type="EMBL" id="KAK5812225.1"/>
    </source>
</evidence>
<dbReference type="Pfam" id="PF13966">
    <property type="entry name" value="zf-RVT"/>
    <property type="match status" value="1"/>
</dbReference>
<name>A0ABR0P0T8_GOSAR</name>
<keyword evidence="3" id="KW-1185">Reference proteome</keyword>
<comment type="caution">
    <text evidence="2">The sequence shown here is derived from an EMBL/GenBank/DDBJ whole genome shotgun (WGS) entry which is preliminary data.</text>
</comment>
<evidence type="ECO:0000259" key="1">
    <source>
        <dbReference type="Pfam" id="PF13966"/>
    </source>
</evidence>
<protein>
    <recommendedName>
        <fullName evidence="1">Reverse transcriptase zinc-binding domain-containing protein</fullName>
    </recommendedName>
</protein>
<sequence length="177" mass="20843">MERCLVAGVWSRERVQVQRISTEYTTVSDLINEEENTWKEDVICELFEEDDARRILTIPLSNCVQDDRWVWRGDNSGVYTTKNRYKWLMTEATNTTNRESTLQITTLKTYYTKLWNLQIAINIKITLWRTTNNYMPTLQVLQNRKFAVTNQCPVCGAGEETVEYGFRDFARSQGRSF</sequence>
<accession>A0ABR0P0T8</accession>
<dbReference type="InterPro" id="IPR026960">
    <property type="entry name" value="RVT-Znf"/>
</dbReference>
<feature type="domain" description="Reverse transcriptase zinc-binding" evidence="1">
    <location>
        <begin position="97"/>
        <end position="164"/>
    </location>
</feature>
<reference evidence="2 3" key="1">
    <citation type="submission" date="2023-03" db="EMBL/GenBank/DDBJ databases">
        <title>WGS of Gossypium arboreum.</title>
        <authorList>
            <person name="Yu D."/>
        </authorList>
    </citation>
    <scope>NUCLEOTIDE SEQUENCE [LARGE SCALE GENOMIC DNA]</scope>
    <source>
        <tissue evidence="2">Leaf</tissue>
    </source>
</reference>
<dbReference type="Proteomes" id="UP001358586">
    <property type="component" value="Chromosome 8"/>
</dbReference>
<evidence type="ECO:0000313" key="3">
    <source>
        <dbReference type="Proteomes" id="UP001358586"/>
    </source>
</evidence>